<feature type="transmembrane region" description="Helical" evidence="2">
    <location>
        <begin position="275"/>
        <end position="293"/>
    </location>
</feature>
<keyword evidence="4" id="KW-1185">Reference proteome</keyword>
<keyword evidence="2" id="KW-0812">Transmembrane</keyword>
<evidence type="ECO:0000256" key="1">
    <source>
        <dbReference type="SAM" id="Coils"/>
    </source>
</evidence>
<gene>
    <name evidence="3" type="ORF">GCM10011501_15380</name>
</gene>
<proteinExistence type="predicted"/>
<evidence type="ECO:0008006" key="5">
    <source>
        <dbReference type="Google" id="ProtNLM"/>
    </source>
</evidence>
<dbReference type="InterPro" id="IPR022134">
    <property type="entry name" value="DUF3667"/>
</dbReference>
<feature type="transmembrane region" description="Helical" evidence="2">
    <location>
        <begin position="211"/>
        <end position="230"/>
    </location>
</feature>
<dbReference type="EMBL" id="BNAH01000005">
    <property type="protein sequence ID" value="GHE87027.1"/>
    <property type="molecule type" value="Genomic_DNA"/>
</dbReference>
<feature type="transmembrane region" description="Helical" evidence="2">
    <location>
        <begin position="314"/>
        <end position="334"/>
    </location>
</feature>
<protein>
    <recommendedName>
        <fullName evidence="5">DUF3667 domain-containing protein</fullName>
    </recommendedName>
</protein>
<keyword evidence="2" id="KW-1133">Transmembrane helix</keyword>
<keyword evidence="1" id="KW-0175">Coiled coil</keyword>
<dbReference type="Proteomes" id="UP000626370">
    <property type="component" value="Unassembled WGS sequence"/>
</dbReference>
<name>A0ABQ3IL46_9GAMM</name>
<organism evidence="3 4">
    <name type="scientific">Thalassotalea profundi</name>
    <dbReference type="NCBI Taxonomy" id="2036687"/>
    <lineage>
        <taxon>Bacteria</taxon>
        <taxon>Pseudomonadati</taxon>
        <taxon>Pseudomonadota</taxon>
        <taxon>Gammaproteobacteria</taxon>
        <taxon>Alteromonadales</taxon>
        <taxon>Colwelliaceae</taxon>
        <taxon>Thalassotalea</taxon>
    </lineage>
</organism>
<evidence type="ECO:0000256" key="2">
    <source>
        <dbReference type="SAM" id="Phobius"/>
    </source>
</evidence>
<accession>A0ABQ3IL46</accession>
<sequence>MSRFYLIRGFLTKEYIAGRRVHYVPPIRLYLFISIIFFLSLSFFVKPNFDDLSNQKQKRADIVQQIDSQLERFQTQQTAANSEKLQDIANHQQLLKQYKTDISQSNNTKSLHTTIELVQLELLRIKNDPPLTEKQQQKLERLKEKLKTSNTDKTVSISNNEDGTLSLDFLSDKNNKILNAKADEIETKASELLKTSPEKLLREAINKLPQIMFVILPLFALLLKFMFVFSKRLYMEHLTVALHSHSFIFLAVLIIEILDTCFDALDSPNSWVSNLIQFLMAILLFWIPVYLFIMQKRIYKQSYFLTSIKYFIISILYTFLLTIAAIIAFVWGLLSI</sequence>
<feature type="transmembrane region" description="Helical" evidence="2">
    <location>
        <begin position="237"/>
        <end position="255"/>
    </location>
</feature>
<dbReference type="Pfam" id="PF12412">
    <property type="entry name" value="DUF3667"/>
    <property type="match status" value="1"/>
</dbReference>
<dbReference type="RefSeq" id="WP_189377684.1">
    <property type="nucleotide sequence ID" value="NZ_BNAH01000005.1"/>
</dbReference>
<reference evidence="4" key="1">
    <citation type="journal article" date="2019" name="Int. J. Syst. Evol. Microbiol.">
        <title>The Global Catalogue of Microorganisms (GCM) 10K type strain sequencing project: providing services to taxonomists for standard genome sequencing and annotation.</title>
        <authorList>
            <consortium name="The Broad Institute Genomics Platform"/>
            <consortium name="The Broad Institute Genome Sequencing Center for Infectious Disease"/>
            <person name="Wu L."/>
            <person name="Ma J."/>
        </authorList>
    </citation>
    <scope>NUCLEOTIDE SEQUENCE [LARGE SCALE GENOMIC DNA]</scope>
    <source>
        <strain evidence="4">CGMCC 1.15922</strain>
    </source>
</reference>
<feature type="transmembrane region" description="Helical" evidence="2">
    <location>
        <begin position="27"/>
        <end position="45"/>
    </location>
</feature>
<keyword evidence="2" id="KW-0472">Membrane</keyword>
<feature type="coiled-coil region" evidence="1">
    <location>
        <begin position="132"/>
        <end position="195"/>
    </location>
</feature>
<evidence type="ECO:0000313" key="4">
    <source>
        <dbReference type="Proteomes" id="UP000626370"/>
    </source>
</evidence>
<evidence type="ECO:0000313" key="3">
    <source>
        <dbReference type="EMBL" id="GHE87027.1"/>
    </source>
</evidence>
<comment type="caution">
    <text evidence="3">The sequence shown here is derived from an EMBL/GenBank/DDBJ whole genome shotgun (WGS) entry which is preliminary data.</text>
</comment>